<dbReference type="PROSITE" id="PS50943">
    <property type="entry name" value="HTH_CROC1"/>
    <property type="match status" value="1"/>
</dbReference>
<dbReference type="SMART" id="SM00530">
    <property type="entry name" value="HTH_XRE"/>
    <property type="match status" value="1"/>
</dbReference>
<dbReference type="Pfam" id="PF13599">
    <property type="entry name" value="Pentapeptide_4"/>
    <property type="match status" value="1"/>
</dbReference>
<name>A0A847S7F6_9BACT</name>
<dbReference type="RefSeq" id="WP_168873542.1">
    <property type="nucleotide sequence ID" value="NZ_JABAIA010000003.1"/>
</dbReference>
<dbReference type="InterPro" id="IPR010982">
    <property type="entry name" value="Lambda_DNA-bd_dom_sf"/>
</dbReference>
<dbReference type="Pfam" id="PF00805">
    <property type="entry name" value="Pentapeptide"/>
    <property type="match status" value="1"/>
</dbReference>
<evidence type="ECO:0000259" key="1">
    <source>
        <dbReference type="PROSITE" id="PS50943"/>
    </source>
</evidence>
<organism evidence="2 3">
    <name type="scientific">Chitinophaga varians</name>
    <dbReference type="NCBI Taxonomy" id="2202339"/>
    <lineage>
        <taxon>Bacteria</taxon>
        <taxon>Pseudomonadati</taxon>
        <taxon>Bacteroidota</taxon>
        <taxon>Chitinophagia</taxon>
        <taxon>Chitinophagales</taxon>
        <taxon>Chitinophagaceae</taxon>
        <taxon>Chitinophaga</taxon>
    </lineage>
</organism>
<dbReference type="SUPFAM" id="SSF141571">
    <property type="entry name" value="Pentapeptide repeat-like"/>
    <property type="match status" value="2"/>
</dbReference>
<dbReference type="InterPro" id="IPR001646">
    <property type="entry name" value="5peptide_repeat"/>
</dbReference>
<dbReference type="EMBL" id="JABAIA010000003">
    <property type="protein sequence ID" value="NLR67591.1"/>
    <property type="molecule type" value="Genomic_DNA"/>
</dbReference>
<gene>
    <name evidence="2" type="ORF">HGH92_25025</name>
</gene>
<dbReference type="CDD" id="cd00093">
    <property type="entry name" value="HTH_XRE"/>
    <property type="match status" value="1"/>
</dbReference>
<accession>A0A847S7F6</accession>
<keyword evidence="3" id="KW-1185">Reference proteome</keyword>
<dbReference type="PANTHER" id="PTHR14136">
    <property type="entry name" value="BTB_POZ DOMAIN-CONTAINING PROTEIN KCTD9"/>
    <property type="match status" value="1"/>
</dbReference>
<dbReference type="InterPro" id="IPR001387">
    <property type="entry name" value="Cro/C1-type_HTH"/>
</dbReference>
<proteinExistence type="predicted"/>
<protein>
    <submittedName>
        <fullName evidence="2">Helix-turn-helix domain-containing protein</fullName>
    </submittedName>
</protein>
<comment type="caution">
    <text evidence="2">The sequence shown here is derived from an EMBL/GenBank/DDBJ whole genome shotgun (WGS) entry which is preliminary data.</text>
</comment>
<dbReference type="GO" id="GO:0003677">
    <property type="term" value="F:DNA binding"/>
    <property type="evidence" value="ECO:0007669"/>
    <property type="project" value="InterPro"/>
</dbReference>
<dbReference type="Proteomes" id="UP000570474">
    <property type="component" value="Unassembled WGS sequence"/>
</dbReference>
<evidence type="ECO:0000313" key="3">
    <source>
        <dbReference type="Proteomes" id="UP000570474"/>
    </source>
</evidence>
<dbReference type="Gene3D" id="2.160.20.80">
    <property type="entry name" value="E3 ubiquitin-protein ligase SopA"/>
    <property type="match status" value="2"/>
</dbReference>
<dbReference type="Pfam" id="PF01381">
    <property type="entry name" value="HTH_3"/>
    <property type="match status" value="1"/>
</dbReference>
<reference evidence="2 3" key="1">
    <citation type="submission" date="2020-04" db="EMBL/GenBank/DDBJ databases">
        <authorList>
            <person name="Yin C."/>
        </authorList>
    </citation>
    <scope>NUCLEOTIDE SEQUENCE [LARGE SCALE GENOMIC DNA]</scope>
    <source>
        <strain evidence="2 3">Ae27</strain>
    </source>
</reference>
<evidence type="ECO:0000313" key="2">
    <source>
        <dbReference type="EMBL" id="NLR67591.1"/>
    </source>
</evidence>
<sequence>MEAKNIGSKIARARKETNMSQAQLAQQLFISPQAVGKWERGESLPDILTINRLAEILGVDLNYFSENFESPKAETTIKATTDSAAYTEPVAPVDAKISGREEQALVTDFTGTDLAGTDFAGVVAPKRKFHASSLRGADFTGADLTGSSFTTCDAAGARFNRADLTDCKLSVVNLTDTSFDNSILVRTVFSKSELVRSTFTDVKLTDVRLDMTDLRTTIFKRCVFSGVDFRRSDLRGQCFDGQTFIGVKFDRALLNDAVFKGATLKNVSFRPAFALTNNYYRAIGTIHFDGATMDKLTYAALKGMGARLENVTVS</sequence>
<dbReference type="AlphaFoldDB" id="A0A847S7F6"/>
<dbReference type="PANTHER" id="PTHR14136:SF25">
    <property type="entry name" value="BTB_POZ DOMAIN-CONTAINING PROTEIN"/>
    <property type="match status" value="1"/>
</dbReference>
<feature type="domain" description="HTH cro/C1-type" evidence="1">
    <location>
        <begin position="10"/>
        <end position="64"/>
    </location>
</feature>
<dbReference type="SUPFAM" id="SSF47413">
    <property type="entry name" value="lambda repressor-like DNA-binding domains"/>
    <property type="match status" value="1"/>
</dbReference>
<dbReference type="InterPro" id="IPR051082">
    <property type="entry name" value="Pentapeptide-BTB/POZ_domain"/>
</dbReference>
<dbReference type="Gene3D" id="1.10.260.40">
    <property type="entry name" value="lambda repressor-like DNA-binding domains"/>
    <property type="match status" value="1"/>
</dbReference>